<evidence type="ECO:0008006" key="4">
    <source>
        <dbReference type="Google" id="ProtNLM"/>
    </source>
</evidence>
<feature type="signal peptide" evidence="1">
    <location>
        <begin position="1"/>
        <end position="16"/>
    </location>
</feature>
<evidence type="ECO:0000313" key="2">
    <source>
        <dbReference type="EMBL" id="KAK7315973.1"/>
    </source>
</evidence>
<keyword evidence="1" id="KW-0732">Signal</keyword>
<evidence type="ECO:0000256" key="1">
    <source>
        <dbReference type="SAM" id="SignalP"/>
    </source>
</evidence>
<protein>
    <recommendedName>
        <fullName evidence="4">Secreted protein</fullName>
    </recommendedName>
</protein>
<dbReference type="EMBL" id="JAYMYQ010000008">
    <property type="protein sequence ID" value="KAK7315973.1"/>
    <property type="molecule type" value="Genomic_DNA"/>
</dbReference>
<sequence>MFPFPPLFHLLHPTLPLLSLLHSQPQFTVTAFFLVKYLHMQHLSIGRPPASISSSTTATDLHSLHVVDNKRNRFGAST</sequence>
<name>A0AAN9KGS2_CANGL</name>
<dbReference type="AlphaFoldDB" id="A0AAN9KGS2"/>
<dbReference type="Proteomes" id="UP001367508">
    <property type="component" value="Unassembled WGS sequence"/>
</dbReference>
<proteinExistence type="predicted"/>
<gene>
    <name evidence="2" type="ORF">VNO77_34558</name>
</gene>
<organism evidence="2 3">
    <name type="scientific">Canavalia gladiata</name>
    <name type="common">Sword bean</name>
    <name type="synonym">Dolichos gladiatus</name>
    <dbReference type="NCBI Taxonomy" id="3824"/>
    <lineage>
        <taxon>Eukaryota</taxon>
        <taxon>Viridiplantae</taxon>
        <taxon>Streptophyta</taxon>
        <taxon>Embryophyta</taxon>
        <taxon>Tracheophyta</taxon>
        <taxon>Spermatophyta</taxon>
        <taxon>Magnoliopsida</taxon>
        <taxon>eudicotyledons</taxon>
        <taxon>Gunneridae</taxon>
        <taxon>Pentapetalae</taxon>
        <taxon>rosids</taxon>
        <taxon>fabids</taxon>
        <taxon>Fabales</taxon>
        <taxon>Fabaceae</taxon>
        <taxon>Papilionoideae</taxon>
        <taxon>50 kb inversion clade</taxon>
        <taxon>NPAAA clade</taxon>
        <taxon>indigoferoid/millettioid clade</taxon>
        <taxon>Phaseoleae</taxon>
        <taxon>Canavalia</taxon>
    </lineage>
</organism>
<feature type="chain" id="PRO_5042989921" description="Secreted protein" evidence="1">
    <location>
        <begin position="17"/>
        <end position="78"/>
    </location>
</feature>
<evidence type="ECO:0000313" key="3">
    <source>
        <dbReference type="Proteomes" id="UP001367508"/>
    </source>
</evidence>
<accession>A0AAN9KGS2</accession>
<reference evidence="2 3" key="1">
    <citation type="submission" date="2024-01" db="EMBL/GenBank/DDBJ databases">
        <title>The genomes of 5 underutilized Papilionoideae crops provide insights into root nodulation and disease resistanc.</title>
        <authorList>
            <person name="Jiang F."/>
        </authorList>
    </citation>
    <scope>NUCLEOTIDE SEQUENCE [LARGE SCALE GENOMIC DNA]</scope>
    <source>
        <strain evidence="2">LVBAO_FW01</strain>
        <tissue evidence="2">Leaves</tissue>
    </source>
</reference>
<keyword evidence="3" id="KW-1185">Reference proteome</keyword>
<comment type="caution">
    <text evidence="2">The sequence shown here is derived from an EMBL/GenBank/DDBJ whole genome shotgun (WGS) entry which is preliminary data.</text>
</comment>